<feature type="region of interest" description="Disordered" evidence="3">
    <location>
        <begin position="1068"/>
        <end position="1091"/>
    </location>
</feature>
<dbReference type="InterPro" id="IPR036537">
    <property type="entry name" value="Adaptor_Cbl_N_dom_sf"/>
</dbReference>
<dbReference type="SUPFAM" id="SSF52540">
    <property type="entry name" value="P-loop containing nucleoside triphosphate hydrolases"/>
    <property type="match status" value="1"/>
</dbReference>
<feature type="compositionally biased region" description="Basic and acidic residues" evidence="3">
    <location>
        <begin position="1080"/>
        <end position="1091"/>
    </location>
</feature>
<feature type="domain" description="Nephrocystin 3-like N-terminal" evidence="4">
    <location>
        <begin position="193"/>
        <end position="330"/>
    </location>
</feature>
<evidence type="ECO:0000256" key="2">
    <source>
        <dbReference type="PROSITE-ProRule" id="PRU00339"/>
    </source>
</evidence>
<sequence>MVGSGFTILDILKDASEAIGVVPVLKPIFASVAGVLQAVQQTQVNFNEMKDLAFTAGDFALRLAETCSTSPTVPSEVEHLIQRFNRQLRQIAERCEALSRKPWSICFLQNSIHKEELSGLKTQLDAAVQQFQNSNLITLQASIQHVVVQLDQMKLETLPKRGDISGTRAEYMADSRNVDVEKICERLFDAAQLVVWIEGPAGVGKSTLVGHLSGQLRSAGLLAASLFLGAFPTDNVGPETIIKMLSHEVGKNHPKAISKIVEAINKCNELPLQDHMEHYILEPIRSLAHPHPLIVIVDAVDEWKSHPSFIKTLVHLSSETSTVKFIITSRSKPSSSRLPDLDKISVHTYPLLPVSTDIMKSYFDKYFATVPWVDGRKATTADVNKLADLSGGLPVWASTVISLLSEQFSESPPHEILSGILASQREVGSSDGLVELYRNAILRLFPSSEAQRYFRLYLGAVLVLQEALPLSEFSKLVGMPPHLVKNTHSALSAIQTRSPHGSENTVHPASTRFHLSFLEYVQATPAENAFAISAFGCHSAVGLTCLDQIVTLPPVSSKQTPGFSFHSLQGYAVKYWPFHVSHGTNRSQDEWVKTQHCSTLQAIPIGAQQRWAALFLNVLFPKAEKIMVIEEQSITSILMKLGDNLNKDSGDHWAYAVACLEVAVRLGSGCDDAWYKLGQCHYQMGYRTGSSKMFEEAVSAFRRALELRPAPHPDRSSTLAYLGDALWSFRDGDGDIDALNEGIQHHRDALALRPPPHPDRPASLLGLGGALQTLYESNGDIDALNEGISHLRDALALLPAPNRNRFAYLNNLGGALQTLYERNGDINALNEGISHLRNALAFLPAHHPDRFGSLNNLGYALRILYMRDGDINTLNEGISHLRDTLALLPAPHPNRGMSLNNLGGALYTLYERNRDIDFLNESILHHRDALALRPVPHPNRGVSLNNLGSSLKTLYEHNGDINTLNESISHLRDALLLQPLSHPHRPSSLDNLAAALLSQYRQNGEIGILNEAIVLRQELLVLHPPGHRYRTSYVNCLVELLEIRIALTGEEADHDEIQALRLELEEYETRENNESGMEDNIGKEDSNAEKL</sequence>
<dbReference type="InterPro" id="IPR056884">
    <property type="entry name" value="NPHP3-like_N"/>
</dbReference>
<dbReference type="InterPro" id="IPR011990">
    <property type="entry name" value="TPR-like_helical_dom_sf"/>
</dbReference>
<accession>A0A4Q2DCA9</accession>
<organism evidence="5 6">
    <name type="scientific">Candolleomyces aberdarensis</name>
    <dbReference type="NCBI Taxonomy" id="2316362"/>
    <lineage>
        <taxon>Eukaryota</taxon>
        <taxon>Fungi</taxon>
        <taxon>Dikarya</taxon>
        <taxon>Basidiomycota</taxon>
        <taxon>Agaricomycotina</taxon>
        <taxon>Agaricomycetes</taxon>
        <taxon>Agaricomycetidae</taxon>
        <taxon>Agaricales</taxon>
        <taxon>Agaricineae</taxon>
        <taxon>Psathyrellaceae</taxon>
        <taxon>Candolleomyces</taxon>
    </lineage>
</organism>
<feature type="repeat" description="TPR" evidence="2">
    <location>
        <begin position="678"/>
        <end position="711"/>
    </location>
</feature>
<dbReference type="InterPro" id="IPR019734">
    <property type="entry name" value="TPR_rpt"/>
</dbReference>
<dbReference type="Gene3D" id="3.40.50.300">
    <property type="entry name" value="P-loop containing nucleotide triphosphate hydrolases"/>
    <property type="match status" value="1"/>
</dbReference>
<dbReference type="Gene3D" id="1.25.40.10">
    <property type="entry name" value="Tetratricopeptide repeat domain"/>
    <property type="match status" value="2"/>
</dbReference>
<proteinExistence type="predicted"/>
<name>A0A4Q2DCA9_9AGAR</name>
<dbReference type="InterPro" id="IPR059179">
    <property type="entry name" value="MLKL-like_MCAfunc"/>
</dbReference>
<evidence type="ECO:0000259" key="4">
    <source>
        <dbReference type="Pfam" id="PF24883"/>
    </source>
</evidence>
<dbReference type="Pfam" id="PF24883">
    <property type="entry name" value="NPHP3_N"/>
    <property type="match status" value="1"/>
</dbReference>
<dbReference type="OrthoDB" id="9991317at2759"/>
<dbReference type="SUPFAM" id="SSF48452">
    <property type="entry name" value="TPR-like"/>
    <property type="match status" value="2"/>
</dbReference>
<keyword evidence="1" id="KW-0677">Repeat</keyword>
<evidence type="ECO:0000313" key="6">
    <source>
        <dbReference type="Proteomes" id="UP000290288"/>
    </source>
</evidence>
<dbReference type="PANTHER" id="PTHR19959:SF119">
    <property type="entry name" value="FUNGAL LIPASE-LIKE DOMAIN-CONTAINING PROTEIN"/>
    <property type="match status" value="1"/>
</dbReference>
<dbReference type="PROSITE" id="PS50005">
    <property type="entry name" value="TPR"/>
    <property type="match status" value="1"/>
</dbReference>
<evidence type="ECO:0000313" key="5">
    <source>
        <dbReference type="EMBL" id="RXW16055.1"/>
    </source>
</evidence>
<keyword evidence="2" id="KW-0802">TPR repeat</keyword>
<evidence type="ECO:0000256" key="1">
    <source>
        <dbReference type="ARBA" id="ARBA00022737"/>
    </source>
</evidence>
<dbReference type="AlphaFoldDB" id="A0A4Q2DCA9"/>
<protein>
    <recommendedName>
        <fullName evidence="4">Nephrocystin 3-like N-terminal domain-containing protein</fullName>
    </recommendedName>
</protein>
<keyword evidence="6" id="KW-1185">Reference proteome</keyword>
<dbReference type="Gene3D" id="1.20.930.20">
    <property type="entry name" value="Adaptor protein Cbl, N-terminal domain"/>
    <property type="match status" value="1"/>
</dbReference>
<reference evidence="5 6" key="1">
    <citation type="submission" date="2019-01" db="EMBL/GenBank/DDBJ databases">
        <title>Draft genome sequence of Psathyrella aberdarensis IHI B618.</title>
        <authorList>
            <person name="Buettner E."/>
            <person name="Kellner H."/>
        </authorList>
    </citation>
    <scope>NUCLEOTIDE SEQUENCE [LARGE SCALE GENOMIC DNA]</scope>
    <source>
        <strain evidence="5 6">IHI B618</strain>
    </source>
</reference>
<dbReference type="EMBL" id="SDEE01000479">
    <property type="protein sequence ID" value="RXW16055.1"/>
    <property type="molecule type" value="Genomic_DNA"/>
</dbReference>
<dbReference type="CDD" id="cd21037">
    <property type="entry name" value="MLKL_NTD"/>
    <property type="match status" value="1"/>
</dbReference>
<dbReference type="GO" id="GO:0007166">
    <property type="term" value="P:cell surface receptor signaling pathway"/>
    <property type="evidence" value="ECO:0007669"/>
    <property type="project" value="InterPro"/>
</dbReference>
<dbReference type="Proteomes" id="UP000290288">
    <property type="component" value="Unassembled WGS sequence"/>
</dbReference>
<evidence type="ECO:0000256" key="3">
    <source>
        <dbReference type="SAM" id="MobiDB-lite"/>
    </source>
</evidence>
<dbReference type="InterPro" id="IPR027417">
    <property type="entry name" value="P-loop_NTPase"/>
</dbReference>
<gene>
    <name evidence="5" type="ORF">EST38_g9799</name>
</gene>
<dbReference type="PANTHER" id="PTHR19959">
    <property type="entry name" value="KINESIN LIGHT CHAIN"/>
    <property type="match status" value="1"/>
</dbReference>
<comment type="caution">
    <text evidence="5">The sequence shown here is derived from an EMBL/GenBank/DDBJ whole genome shotgun (WGS) entry which is preliminary data.</text>
</comment>